<dbReference type="PANTHER" id="PTHR43022:SF1">
    <property type="entry name" value="PROTEIN SMF"/>
    <property type="match status" value="1"/>
</dbReference>
<dbReference type="Proteomes" id="UP000003729">
    <property type="component" value="Unassembled WGS sequence"/>
</dbReference>
<proteinExistence type="inferred from homology"/>
<evidence type="ECO:0000259" key="4">
    <source>
        <dbReference type="Pfam" id="PF25317"/>
    </source>
</evidence>
<dbReference type="NCBIfam" id="TIGR00732">
    <property type="entry name" value="dprA"/>
    <property type="match status" value="1"/>
</dbReference>
<feature type="domain" description="Smf/DprA SAM" evidence="4">
    <location>
        <begin position="11"/>
        <end position="75"/>
    </location>
</feature>
<feature type="domain" description="Smf/DprA SLOG" evidence="2">
    <location>
        <begin position="83"/>
        <end position="292"/>
    </location>
</feature>
<dbReference type="eggNOG" id="COG0758">
    <property type="taxonomic scope" value="Bacteria"/>
</dbReference>
<evidence type="ECO:0000313" key="5">
    <source>
        <dbReference type="EMBL" id="EEB47907.1"/>
    </source>
</evidence>
<gene>
    <name evidence="5" type="ORF">PROVALCAL_00045</name>
</gene>
<dbReference type="Pfam" id="PF02481">
    <property type="entry name" value="DNA_processg_A"/>
    <property type="match status" value="1"/>
</dbReference>
<reference evidence="5 6" key="2">
    <citation type="submission" date="2008-10" db="EMBL/GenBank/DDBJ databases">
        <authorList>
            <person name="Fulton L."/>
            <person name="Clifton S."/>
            <person name="Fulton B."/>
            <person name="Xu J."/>
            <person name="Minx P."/>
            <person name="Pepin K.H."/>
            <person name="Johnson M."/>
            <person name="Bhonagiri V."/>
            <person name="Nash W.E."/>
            <person name="Mardis E.R."/>
            <person name="Wilson R.K."/>
        </authorList>
    </citation>
    <scope>NUCLEOTIDE SEQUENCE [LARGE SCALE GENOMIC DNA]</scope>
    <source>
        <strain evidence="5 6">DSM 30120</strain>
    </source>
</reference>
<accession>B6X9Q0</accession>
<dbReference type="Pfam" id="PF25317">
    <property type="entry name" value="SAM_SMF"/>
    <property type="match status" value="1"/>
</dbReference>
<dbReference type="PANTHER" id="PTHR43022">
    <property type="entry name" value="PROTEIN SMF"/>
    <property type="match status" value="1"/>
</dbReference>
<evidence type="ECO:0000259" key="2">
    <source>
        <dbReference type="Pfam" id="PF02481"/>
    </source>
</evidence>
<feature type="domain" description="DprA winged helix" evidence="3">
    <location>
        <begin position="308"/>
        <end position="364"/>
    </location>
</feature>
<dbReference type="Gene3D" id="1.10.10.10">
    <property type="entry name" value="Winged helix-like DNA-binding domain superfamily/Winged helix DNA-binding domain"/>
    <property type="match status" value="1"/>
</dbReference>
<dbReference type="InterPro" id="IPR057666">
    <property type="entry name" value="DrpA_SLOG"/>
</dbReference>
<comment type="caution">
    <text evidence="5">The sequence shown here is derived from an EMBL/GenBank/DDBJ whole genome shotgun (WGS) entry which is preliminary data.</text>
</comment>
<dbReference type="InterPro" id="IPR003488">
    <property type="entry name" value="DprA"/>
</dbReference>
<dbReference type="EMBL" id="ABXW01000002">
    <property type="protein sequence ID" value="EEB47907.1"/>
    <property type="molecule type" value="Genomic_DNA"/>
</dbReference>
<dbReference type="Gene3D" id="3.40.50.450">
    <property type="match status" value="1"/>
</dbReference>
<evidence type="ECO:0000259" key="3">
    <source>
        <dbReference type="Pfam" id="PF17782"/>
    </source>
</evidence>
<evidence type="ECO:0000313" key="6">
    <source>
        <dbReference type="Proteomes" id="UP000003729"/>
    </source>
</evidence>
<dbReference type="InterPro" id="IPR057338">
    <property type="entry name" value="DprA_SAM"/>
</dbReference>
<protein>
    <submittedName>
        <fullName evidence="5">DNA protecting protein DprA</fullName>
    </submittedName>
</protein>
<name>B6X9Q0_9GAMM</name>
<dbReference type="SUPFAM" id="SSF102405">
    <property type="entry name" value="MCP/YpsA-like"/>
    <property type="match status" value="1"/>
</dbReference>
<dbReference type="AlphaFoldDB" id="B6X9Q0"/>
<sequence length="369" mass="41112">MCQLISQEDNMNELEIWLRLLQVNRISIKTIQTTISLLKQSNKINHTVLKACGLNEIQRLQFLNVSLTRIERTFRWLESKENQIITFLDEQYPFLLKQIYNPPLALFISGNSELLSERQLAVIGSRQVTEYGKKWAELFVRKFIGHGLTITSGLALGIDGIGHRVALENQGKTVAVLGSGLAHIYPKQHADLAERIRHEGVLVSEYFPDTPPLPKQFPRRNRIISGLSKAVVVIEAGMKSGSLITARYAIEQNREVFTLPAPLGNPAFSGNHWLIQQGACLLTEPDDILMHLECSLNWIQPELEVDASTATELNLTESRILGMVGYQSTPVDIIAAQLQLPITQIISVLTELEINGVISSAAGGYIKVS</sequence>
<dbReference type="GO" id="GO:0009294">
    <property type="term" value="P:DNA-mediated transformation"/>
    <property type="evidence" value="ECO:0007669"/>
    <property type="project" value="InterPro"/>
</dbReference>
<organism evidence="5 6">
    <name type="scientific">Providencia alcalifaciens DSM 30120</name>
    <dbReference type="NCBI Taxonomy" id="520999"/>
    <lineage>
        <taxon>Bacteria</taxon>
        <taxon>Pseudomonadati</taxon>
        <taxon>Pseudomonadota</taxon>
        <taxon>Gammaproteobacteria</taxon>
        <taxon>Enterobacterales</taxon>
        <taxon>Morganellaceae</taxon>
        <taxon>Providencia</taxon>
    </lineage>
</organism>
<dbReference type="Pfam" id="PF17782">
    <property type="entry name" value="WHD_DprA"/>
    <property type="match status" value="1"/>
</dbReference>
<dbReference type="InterPro" id="IPR036388">
    <property type="entry name" value="WH-like_DNA-bd_sf"/>
</dbReference>
<dbReference type="InterPro" id="IPR041614">
    <property type="entry name" value="DprA_WH"/>
</dbReference>
<evidence type="ECO:0000256" key="1">
    <source>
        <dbReference type="ARBA" id="ARBA00006525"/>
    </source>
</evidence>
<reference evidence="5 6" key="1">
    <citation type="submission" date="2008-10" db="EMBL/GenBank/DDBJ databases">
        <title>Draft genome sequence of Providencia alcalifaciens (DSM 30120).</title>
        <authorList>
            <person name="Sudarsanam P."/>
            <person name="Ley R."/>
            <person name="Guruge J."/>
            <person name="Turnbaugh P.J."/>
            <person name="Mahowald M."/>
            <person name="Liep D."/>
            <person name="Gordon J."/>
        </authorList>
    </citation>
    <scope>NUCLEOTIDE SEQUENCE [LARGE SCALE GENOMIC DNA]</scope>
    <source>
        <strain evidence="5 6">DSM 30120</strain>
    </source>
</reference>
<comment type="similarity">
    <text evidence="1">Belongs to the DprA/Smf family.</text>
</comment>